<evidence type="ECO:0000313" key="2">
    <source>
        <dbReference type="EMBL" id="CAH0728996.1"/>
    </source>
</evidence>
<gene>
    <name evidence="2" type="ORF">BINO364_LOCUS14150</name>
</gene>
<accession>A0A8J9YIF7</accession>
<proteinExistence type="predicted"/>
<dbReference type="EMBL" id="OV170227">
    <property type="protein sequence ID" value="CAH0728996.1"/>
    <property type="molecule type" value="Genomic_DNA"/>
</dbReference>
<sequence length="239" mass="27578">MASDSDNFEENIENIKATVRKSFARIYASLKARELKTLRQLDAIRKQCENNKDFERNCVQNIKICYSNESSLLDYINNYGVIDFERLSFDNNTFILEDYISPNDDHMYSYKTIEELTEKEDLDELEAIEEAALKQVTETVDCVCYVNVQTEEVSKQFRNLDTKVSQVNNSISNNEDCVDSRKETECEGLNSDEEKSECSDSDVKKINPTDDWLNSIKDQTETEPSQVNDVMEHSTITCS</sequence>
<dbReference type="AlphaFoldDB" id="A0A8J9YIF7"/>
<evidence type="ECO:0000256" key="1">
    <source>
        <dbReference type="SAM" id="MobiDB-lite"/>
    </source>
</evidence>
<evidence type="ECO:0000313" key="3">
    <source>
        <dbReference type="Proteomes" id="UP000838878"/>
    </source>
</evidence>
<dbReference type="Proteomes" id="UP000838878">
    <property type="component" value="Chromosome 7"/>
</dbReference>
<name>A0A8J9YIF7_9NEOP</name>
<feature type="non-terminal residue" evidence="2">
    <location>
        <position position="239"/>
    </location>
</feature>
<feature type="compositionally biased region" description="Polar residues" evidence="1">
    <location>
        <begin position="222"/>
        <end position="239"/>
    </location>
</feature>
<feature type="region of interest" description="Disordered" evidence="1">
    <location>
        <begin position="216"/>
        <end position="239"/>
    </location>
</feature>
<reference evidence="2" key="1">
    <citation type="submission" date="2021-12" db="EMBL/GenBank/DDBJ databases">
        <authorList>
            <person name="Martin H S."/>
        </authorList>
    </citation>
    <scope>NUCLEOTIDE SEQUENCE</scope>
</reference>
<protein>
    <submittedName>
        <fullName evidence="2">Uncharacterized protein</fullName>
    </submittedName>
</protein>
<organism evidence="2 3">
    <name type="scientific">Brenthis ino</name>
    <name type="common">lesser marbled fritillary</name>
    <dbReference type="NCBI Taxonomy" id="405034"/>
    <lineage>
        <taxon>Eukaryota</taxon>
        <taxon>Metazoa</taxon>
        <taxon>Ecdysozoa</taxon>
        <taxon>Arthropoda</taxon>
        <taxon>Hexapoda</taxon>
        <taxon>Insecta</taxon>
        <taxon>Pterygota</taxon>
        <taxon>Neoptera</taxon>
        <taxon>Endopterygota</taxon>
        <taxon>Lepidoptera</taxon>
        <taxon>Glossata</taxon>
        <taxon>Ditrysia</taxon>
        <taxon>Papilionoidea</taxon>
        <taxon>Nymphalidae</taxon>
        <taxon>Heliconiinae</taxon>
        <taxon>Argynnini</taxon>
        <taxon>Brenthis</taxon>
    </lineage>
</organism>
<keyword evidence="3" id="KW-1185">Reference proteome</keyword>
<dbReference type="OrthoDB" id="8176390at2759"/>